<dbReference type="AlphaFoldDB" id="A0AAU9K0Y0"/>
<dbReference type="GO" id="GO:0000981">
    <property type="term" value="F:DNA-binding transcription factor activity, RNA polymerase II-specific"/>
    <property type="evidence" value="ECO:0007669"/>
    <property type="project" value="TreeGrafter"/>
</dbReference>
<comment type="subcellular location">
    <subcellularLocation>
        <location evidence="1">Nucleus</location>
    </subcellularLocation>
</comment>
<dbReference type="PANTHER" id="PTHR24394">
    <property type="entry name" value="ZINC FINGER PROTEIN"/>
    <property type="match status" value="1"/>
</dbReference>
<dbReference type="PROSITE" id="PS00028">
    <property type="entry name" value="ZINC_FINGER_C2H2_1"/>
    <property type="match status" value="1"/>
</dbReference>
<evidence type="ECO:0000256" key="2">
    <source>
        <dbReference type="ARBA" id="ARBA00022723"/>
    </source>
</evidence>
<dbReference type="PANTHER" id="PTHR24394:SF29">
    <property type="entry name" value="MYONEURIN"/>
    <property type="match status" value="1"/>
</dbReference>
<feature type="domain" description="C2H2-type" evidence="8">
    <location>
        <begin position="88"/>
        <end position="116"/>
    </location>
</feature>
<sequence>MEHEFSVPSIESPKKLPEVLSLNALNKETSSIYPCPYCPFAFATEKELKLHLHENYDNGANVEETKIVDDTNSSCEESENELSGDFKYICEDCERGFISMRGLKQHTGKMHDMSKKPYACDYCGKKFKIKYALSTHMKTCNKISRKYQNVKFK</sequence>
<dbReference type="GO" id="GO:0008270">
    <property type="term" value="F:zinc ion binding"/>
    <property type="evidence" value="ECO:0007669"/>
    <property type="project" value="UniProtKB-KW"/>
</dbReference>
<dbReference type="Pfam" id="PF00096">
    <property type="entry name" value="zf-C2H2"/>
    <property type="match status" value="2"/>
</dbReference>
<dbReference type="EMBL" id="CAJZBQ010000053">
    <property type="protein sequence ID" value="CAG9331910.1"/>
    <property type="molecule type" value="Genomic_DNA"/>
</dbReference>
<evidence type="ECO:0000313" key="10">
    <source>
        <dbReference type="Proteomes" id="UP001162131"/>
    </source>
</evidence>
<evidence type="ECO:0000256" key="1">
    <source>
        <dbReference type="ARBA" id="ARBA00004123"/>
    </source>
</evidence>
<accession>A0AAU9K0Y0</accession>
<dbReference type="FunFam" id="3.30.160.60:FF:000110">
    <property type="entry name" value="Zinc finger protein-like"/>
    <property type="match status" value="1"/>
</dbReference>
<proteinExistence type="predicted"/>
<evidence type="ECO:0000259" key="8">
    <source>
        <dbReference type="PROSITE" id="PS50157"/>
    </source>
</evidence>
<keyword evidence="10" id="KW-1185">Reference proteome</keyword>
<gene>
    <name evidence="9" type="ORF">BSTOLATCC_MIC53967</name>
</gene>
<evidence type="ECO:0000313" key="9">
    <source>
        <dbReference type="EMBL" id="CAG9331910.1"/>
    </source>
</evidence>
<evidence type="ECO:0000256" key="7">
    <source>
        <dbReference type="PROSITE-ProRule" id="PRU00042"/>
    </source>
</evidence>
<dbReference type="InterPro" id="IPR013087">
    <property type="entry name" value="Znf_C2H2_type"/>
</dbReference>
<evidence type="ECO:0000256" key="6">
    <source>
        <dbReference type="ARBA" id="ARBA00023242"/>
    </source>
</evidence>
<feature type="domain" description="C2H2-type" evidence="8">
    <location>
        <begin position="118"/>
        <end position="146"/>
    </location>
</feature>
<keyword evidence="3" id="KW-0677">Repeat</keyword>
<dbReference type="InterPro" id="IPR036236">
    <property type="entry name" value="Znf_C2H2_sf"/>
</dbReference>
<evidence type="ECO:0000256" key="3">
    <source>
        <dbReference type="ARBA" id="ARBA00022737"/>
    </source>
</evidence>
<keyword evidence="4 7" id="KW-0863">Zinc-finger</keyword>
<dbReference type="GO" id="GO:0005634">
    <property type="term" value="C:nucleus"/>
    <property type="evidence" value="ECO:0007669"/>
    <property type="project" value="UniProtKB-SubCell"/>
</dbReference>
<dbReference type="SMART" id="SM00355">
    <property type="entry name" value="ZnF_C2H2"/>
    <property type="match status" value="3"/>
</dbReference>
<evidence type="ECO:0000256" key="4">
    <source>
        <dbReference type="ARBA" id="ARBA00022771"/>
    </source>
</evidence>
<dbReference type="SUPFAM" id="SSF57667">
    <property type="entry name" value="beta-beta-alpha zinc fingers"/>
    <property type="match status" value="1"/>
</dbReference>
<keyword evidence="2" id="KW-0479">Metal-binding</keyword>
<organism evidence="9 10">
    <name type="scientific">Blepharisma stoltei</name>
    <dbReference type="NCBI Taxonomy" id="1481888"/>
    <lineage>
        <taxon>Eukaryota</taxon>
        <taxon>Sar</taxon>
        <taxon>Alveolata</taxon>
        <taxon>Ciliophora</taxon>
        <taxon>Postciliodesmatophora</taxon>
        <taxon>Heterotrichea</taxon>
        <taxon>Heterotrichida</taxon>
        <taxon>Blepharismidae</taxon>
        <taxon>Blepharisma</taxon>
    </lineage>
</organism>
<dbReference type="Gene3D" id="3.30.160.60">
    <property type="entry name" value="Classic Zinc Finger"/>
    <property type="match status" value="2"/>
</dbReference>
<reference evidence="9" key="1">
    <citation type="submission" date="2021-09" db="EMBL/GenBank/DDBJ databases">
        <authorList>
            <consortium name="AG Swart"/>
            <person name="Singh M."/>
            <person name="Singh A."/>
            <person name="Seah K."/>
            <person name="Emmerich C."/>
        </authorList>
    </citation>
    <scope>NUCLEOTIDE SEQUENCE</scope>
    <source>
        <strain evidence="9">ATCC30299</strain>
    </source>
</reference>
<keyword evidence="6" id="KW-0539">Nucleus</keyword>
<comment type="caution">
    <text evidence="9">The sequence shown here is derived from an EMBL/GenBank/DDBJ whole genome shotgun (WGS) entry which is preliminary data.</text>
</comment>
<name>A0AAU9K0Y0_9CILI</name>
<protein>
    <recommendedName>
        <fullName evidence="8">C2H2-type domain-containing protein</fullName>
    </recommendedName>
</protein>
<dbReference type="Proteomes" id="UP001162131">
    <property type="component" value="Unassembled WGS sequence"/>
</dbReference>
<dbReference type="PROSITE" id="PS50157">
    <property type="entry name" value="ZINC_FINGER_C2H2_2"/>
    <property type="match status" value="2"/>
</dbReference>
<keyword evidence="5" id="KW-0862">Zinc</keyword>
<evidence type="ECO:0000256" key="5">
    <source>
        <dbReference type="ARBA" id="ARBA00022833"/>
    </source>
</evidence>